<name>A0AAP0CSX7_9ASTR</name>
<dbReference type="AlphaFoldDB" id="A0AAP0CSX7"/>
<dbReference type="InterPro" id="IPR013955">
    <property type="entry name" value="Rep_factor-A_C"/>
</dbReference>
<organism evidence="3 4">
    <name type="scientific">Deinandra increscens subsp. villosa</name>
    <dbReference type="NCBI Taxonomy" id="3103831"/>
    <lineage>
        <taxon>Eukaryota</taxon>
        <taxon>Viridiplantae</taxon>
        <taxon>Streptophyta</taxon>
        <taxon>Embryophyta</taxon>
        <taxon>Tracheophyta</taxon>
        <taxon>Spermatophyta</taxon>
        <taxon>Magnoliopsida</taxon>
        <taxon>eudicotyledons</taxon>
        <taxon>Gunneridae</taxon>
        <taxon>Pentapetalae</taxon>
        <taxon>asterids</taxon>
        <taxon>campanulids</taxon>
        <taxon>Asterales</taxon>
        <taxon>Asteraceae</taxon>
        <taxon>Asteroideae</taxon>
        <taxon>Heliantheae alliance</taxon>
        <taxon>Madieae</taxon>
        <taxon>Madiinae</taxon>
        <taxon>Deinandra</taxon>
    </lineage>
</organism>
<accession>A0AAP0CSX7</accession>
<feature type="compositionally biased region" description="Basic and acidic residues" evidence="1">
    <location>
        <begin position="355"/>
        <end position="368"/>
    </location>
</feature>
<evidence type="ECO:0000256" key="1">
    <source>
        <dbReference type="SAM" id="MobiDB-lite"/>
    </source>
</evidence>
<keyword evidence="4" id="KW-1185">Reference proteome</keyword>
<dbReference type="EMBL" id="JBCNJP010000020">
    <property type="protein sequence ID" value="KAK9059840.1"/>
    <property type="molecule type" value="Genomic_DNA"/>
</dbReference>
<evidence type="ECO:0000259" key="2">
    <source>
        <dbReference type="Pfam" id="PF08646"/>
    </source>
</evidence>
<proteinExistence type="predicted"/>
<gene>
    <name evidence="3" type="ORF">SSX86_020544</name>
</gene>
<feature type="region of interest" description="Disordered" evidence="1">
    <location>
        <begin position="331"/>
        <end position="393"/>
    </location>
</feature>
<evidence type="ECO:0000313" key="4">
    <source>
        <dbReference type="Proteomes" id="UP001408789"/>
    </source>
</evidence>
<feature type="compositionally biased region" description="Basic residues" evidence="1">
    <location>
        <begin position="384"/>
        <end position="393"/>
    </location>
</feature>
<evidence type="ECO:0000313" key="3">
    <source>
        <dbReference type="EMBL" id="KAK9059840.1"/>
    </source>
</evidence>
<feature type="domain" description="Replication factor A C-terminal" evidence="2">
    <location>
        <begin position="172"/>
        <end position="303"/>
    </location>
</feature>
<reference evidence="3 4" key="1">
    <citation type="submission" date="2024-04" db="EMBL/GenBank/DDBJ databases">
        <title>The reference genome of an endangered Asteraceae, Deinandra increscens subsp. villosa, native to the Central Coast of California.</title>
        <authorList>
            <person name="Guilliams M."/>
            <person name="Hasenstab-Lehman K."/>
            <person name="Meyer R."/>
            <person name="Mcevoy S."/>
        </authorList>
    </citation>
    <scope>NUCLEOTIDE SEQUENCE [LARGE SCALE GENOMIC DNA]</scope>
    <source>
        <tissue evidence="3">Leaf</tissue>
    </source>
</reference>
<dbReference type="PANTHER" id="PTHR47165:SF4">
    <property type="entry name" value="OS03G0429900 PROTEIN"/>
    <property type="match status" value="1"/>
</dbReference>
<dbReference type="Proteomes" id="UP001408789">
    <property type="component" value="Unassembled WGS sequence"/>
</dbReference>
<dbReference type="InterPro" id="IPR012340">
    <property type="entry name" value="NA-bd_OB-fold"/>
</dbReference>
<dbReference type="PANTHER" id="PTHR47165">
    <property type="entry name" value="OS03G0429900 PROTEIN"/>
    <property type="match status" value="1"/>
</dbReference>
<dbReference type="SUPFAM" id="SSF50249">
    <property type="entry name" value="Nucleic acid-binding proteins"/>
    <property type="match status" value="1"/>
</dbReference>
<dbReference type="Pfam" id="PF08646">
    <property type="entry name" value="Rep_fac-A_C"/>
    <property type="match status" value="1"/>
</dbReference>
<protein>
    <recommendedName>
        <fullName evidence="2">Replication factor A C-terminal domain-containing protein</fullName>
    </recommendedName>
</protein>
<dbReference type="Gene3D" id="2.40.50.140">
    <property type="entry name" value="Nucleic acid-binding proteins"/>
    <property type="match status" value="2"/>
</dbReference>
<comment type="caution">
    <text evidence="3">The sequence shown here is derived from an EMBL/GenBank/DDBJ whole genome shotgun (WGS) entry which is preliminary data.</text>
</comment>
<sequence>MLSPRHVEQVKAVGIHCHLLCSLNSDYIGRVDDVEHAEVSSSNSVLRLKITTPWTKPVMLALWKEIHSTLDLSPIIDADDDIVVAFTALKVVPHQRDVQLQSTGGTRVIISPQLPIARDMAERFRANRQGTPVAKISLRTVRNLDTVAESDVRTMGHLYQQESGRLKDVHTVETTITDFTSGRGWFFVTCTACNKRIYENNMEFSCSKHRQQHLNYSYSVNCTIEDHTGSANVTIFDRGVLTMIGIRCYDMFSEKGFTDHKQLPPQIAALRGTKWLIQVKGGERYDNNLLKFTANTVLPIDKKTPKALPAPEAKDSELLCITDGLPSKARKKLFTDPENDTTDEQQVLNPGVEDSTTKMEPDIAHESIETVAPVEANNSGKTPGLKRKLKQEP</sequence>